<feature type="region of interest" description="Disordered" evidence="19">
    <location>
        <begin position="1613"/>
        <end position="1676"/>
    </location>
</feature>
<dbReference type="CDD" id="cd00303">
    <property type="entry name" value="retropepsin_like"/>
    <property type="match status" value="1"/>
</dbReference>
<dbReference type="InterPro" id="IPR036397">
    <property type="entry name" value="RNaseH_sf"/>
</dbReference>
<dbReference type="SUPFAM" id="SSF56672">
    <property type="entry name" value="DNA/RNA polymerases"/>
    <property type="match status" value="1"/>
</dbReference>
<evidence type="ECO:0000256" key="13">
    <source>
        <dbReference type="ARBA" id="ARBA00022908"/>
    </source>
</evidence>
<dbReference type="SMART" id="SM00343">
    <property type="entry name" value="ZnF_C2HC"/>
    <property type="match status" value="1"/>
</dbReference>
<keyword evidence="16" id="KW-0238">DNA-binding</keyword>
<dbReference type="Pfam" id="PF24626">
    <property type="entry name" value="SH3_Tf2-1"/>
    <property type="match status" value="1"/>
</dbReference>
<evidence type="ECO:0000256" key="10">
    <source>
        <dbReference type="ARBA" id="ARBA00022801"/>
    </source>
</evidence>
<feature type="compositionally biased region" description="Basic and acidic residues" evidence="19">
    <location>
        <begin position="752"/>
        <end position="766"/>
    </location>
</feature>
<organism evidence="23 24">
    <name type="scientific">Rhizoctonia solani</name>
    <dbReference type="NCBI Taxonomy" id="456999"/>
    <lineage>
        <taxon>Eukaryota</taxon>
        <taxon>Fungi</taxon>
        <taxon>Dikarya</taxon>
        <taxon>Basidiomycota</taxon>
        <taxon>Agaricomycotina</taxon>
        <taxon>Agaricomycetes</taxon>
        <taxon>Cantharellales</taxon>
        <taxon>Ceratobasidiaceae</taxon>
        <taxon>Rhizoctonia</taxon>
    </lineage>
</organism>
<evidence type="ECO:0000259" key="20">
    <source>
        <dbReference type="PROSITE" id="PS50158"/>
    </source>
</evidence>
<evidence type="ECO:0000259" key="21">
    <source>
        <dbReference type="PROSITE" id="PS50878"/>
    </source>
</evidence>
<dbReference type="GeneID" id="67031925"/>
<evidence type="ECO:0000259" key="22">
    <source>
        <dbReference type="PROSITE" id="PS50994"/>
    </source>
</evidence>
<dbReference type="KEGG" id="rsx:RhiXN_09646"/>
<feature type="region of interest" description="Disordered" evidence="19">
    <location>
        <begin position="566"/>
        <end position="589"/>
    </location>
</feature>
<dbReference type="GO" id="GO:0003964">
    <property type="term" value="F:RNA-directed DNA polymerase activity"/>
    <property type="evidence" value="ECO:0007669"/>
    <property type="project" value="UniProtKB-KW"/>
</dbReference>
<dbReference type="InterPro" id="IPR021109">
    <property type="entry name" value="Peptidase_aspartic_dom_sf"/>
</dbReference>
<dbReference type="SUPFAM" id="SSF57756">
    <property type="entry name" value="Retrovirus zinc finger-like domains"/>
    <property type="match status" value="1"/>
</dbReference>
<keyword evidence="11" id="KW-0460">Magnesium</keyword>
<dbReference type="PROSITE" id="PS50994">
    <property type="entry name" value="INTEGRASE"/>
    <property type="match status" value="1"/>
</dbReference>
<dbReference type="Pfam" id="PF08284">
    <property type="entry name" value="RVP_2"/>
    <property type="match status" value="1"/>
</dbReference>
<dbReference type="InterPro" id="IPR041588">
    <property type="entry name" value="Integrase_H2C2"/>
</dbReference>
<feature type="compositionally biased region" description="Basic residues" evidence="19">
    <location>
        <begin position="767"/>
        <end position="779"/>
    </location>
</feature>
<dbReference type="InterPro" id="IPR016197">
    <property type="entry name" value="Chromo-like_dom_sf"/>
</dbReference>
<evidence type="ECO:0000256" key="14">
    <source>
        <dbReference type="ARBA" id="ARBA00022918"/>
    </source>
</evidence>
<dbReference type="PROSITE" id="PS50878">
    <property type="entry name" value="RT_POL"/>
    <property type="match status" value="1"/>
</dbReference>
<feature type="domain" description="Integrase catalytic" evidence="22">
    <location>
        <begin position="1815"/>
        <end position="1978"/>
    </location>
</feature>
<feature type="compositionally biased region" description="Basic and acidic residues" evidence="19">
    <location>
        <begin position="1648"/>
        <end position="1658"/>
    </location>
</feature>
<name>A0A8H8SY07_9AGAM</name>
<dbReference type="GO" id="GO:0006310">
    <property type="term" value="P:DNA recombination"/>
    <property type="evidence" value="ECO:0007669"/>
    <property type="project" value="UniProtKB-KW"/>
</dbReference>
<dbReference type="RefSeq" id="XP_043182296.1">
    <property type="nucleotide sequence ID" value="XM_043329462.1"/>
</dbReference>
<feature type="region of interest" description="Disordered" evidence="19">
    <location>
        <begin position="2348"/>
        <end position="2474"/>
    </location>
</feature>
<dbReference type="InterPro" id="IPR041373">
    <property type="entry name" value="RT_RNaseH"/>
</dbReference>
<reference evidence="23" key="1">
    <citation type="submission" date="2020-05" db="EMBL/GenBank/DDBJ databases">
        <title>Evolutionary and genomic comparisons of hybrid uninucleate and nonhybrid Rhizoctonia fungi.</title>
        <authorList>
            <person name="Li C."/>
            <person name="Chen X."/>
        </authorList>
    </citation>
    <scope>NUCLEOTIDE SEQUENCE</scope>
    <source>
        <strain evidence="23">AG-1 IA</strain>
    </source>
</reference>
<keyword evidence="15" id="KW-0239">DNA-directed DNA polymerase</keyword>
<feature type="compositionally biased region" description="Basic and acidic residues" evidence="19">
    <location>
        <begin position="806"/>
        <end position="835"/>
    </location>
</feature>
<keyword evidence="9" id="KW-0255">Endonuclease</keyword>
<dbReference type="Pfam" id="PF17921">
    <property type="entry name" value="Integrase_H2C2"/>
    <property type="match status" value="1"/>
</dbReference>
<dbReference type="InterPro" id="IPR050951">
    <property type="entry name" value="Retrovirus_Pol_polyprotein"/>
</dbReference>
<feature type="compositionally biased region" description="Basic and acidic residues" evidence="19">
    <location>
        <begin position="92"/>
        <end position="106"/>
    </location>
</feature>
<dbReference type="Gene3D" id="3.10.10.10">
    <property type="entry name" value="HIV Type 1 Reverse Transcriptase, subunit A, domain 1"/>
    <property type="match status" value="1"/>
</dbReference>
<keyword evidence="14" id="KW-0695">RNA-directed DNA polymerase</keyword>
<feature type="compositionally biased region" description="Basic and acidic residues" evidence="19">
    <location>
        <begin position="180"/>
        <end position="194"/>
    </location>
</feature>
<feature type="compositionally biased region" description="Low complexity" evidence="19">
    <location>
        <begin position="2398"/>
        <end position="2408"/>
    </location>
</feature>
<dbReference type="CDD" id="cd01647">
    <property type="entry name" value="RT_LTR"/>
    <property type="match status" value="1"/>
</dbReference>
<dbReference type="Pfam" id="PF17917">
    <property type="entry name" value="RT_RNaseH"/>
    <property type="match status" value="1"/>
</dbReference>
<evidence type="ECO:0000256" key="19">
    <source>
        <dbReference type="SAM" id="MobiDB-lite"/>
    </source>
</evidence>
<dbReference type="InterPro" id="IPR043502">
    <property type="entry name" value="DNA/RNA_pol_sf"/>
</dbReference>
<dbReference type="GO" id="GO:0008270">
    <property type="term" value="F:zinc ion binding"/>
    <property type="evidence" value="ECO:0007669"/>
    <property type="project" value="UniProtKB-KW"/>
</dbReference>
<feature type="compositionally biased region" description="Basic and acidic residues" evidence="19">
    <location>
        <begin position="2431"/>
        <end position="2441"/>
    </location>
</feature>
<feature type="compositionally biased region" description="Acidic residues" evidence="19">
    <location>
        <begin position="2604"/>
        <end position="2616"/>
    </location>
</feature>
<keyword evidence="8" id="KW-0064">Aspartyl protease</keyword>
<keyword evidence="18" id="KW-0862">Zinc</keyword>
<feature type="domain" description="CCHC-type" evidence="20">
    <location>
        <begin position="843"/>
        <end position="859"/>
    </location>
</feature>
<feature type="region of interest" description="Disordered" evidence="19">
    <location>
        <begin position="2564"/>
        <end position="2645"/>
    </location>
</feature>
<evidence type="ECO:0000256" key="2">
    <source>
        <dbReference type="ARBA" id="ARBA00022664"/>
    </source>
</evidence>
<dbReference type="CDD" id="cd00024">
    <property type="entry name" value="CD_CSD"/>
    <property type="match status" value="1"/>
</dbReference>
<evidence type="ECO:0000256" key="18">
    <source>
        <dbReference type="PROSITE-ProRule" id="PRU00047"/>
    </source>
</evidence>
<dbReference type="InterPro" id="IPR056924">
    <property type="entry name" value="SH3_Tf2-1"/>
</dbReference>
<dbReference type="EC" id="2.7.7.49" evidence="1"/>
<dbReference type="InterPro" id="IPR001584">
    <property type="entry name" value="Integrase_cat-core"/>
</dbReference>
<keyword evidence="6" id="KW-0540">Nuclease</keyword>
<evidence type="ECO:0000256" key="6">
    <source>
        <dbReference type="ARBA" id="ARBA00022722"/>
    </source>
</evidence>
<dbReference type="GO" id="GO:0003677">
    <property type="term" value="F:DNA binding"/>
    <property type="evidence" value="ECO:0007669"/>
    <property type="project" value="UniProtKB-KW"/>
</dbReference>
<gene>
    <name evidence="23" type="ORF">RhiXN_09646</name>
</gene>
<keyword evidence="10" id="KW-0378">Hydrolase</keyword>
<feature type="domain" description="Reverse transcriptase" evidence="21">
    <location>
        <begin position="1151"/>
        <end position="1334"/>
    </location>
</feature>
<dbReference type="SUPFAM" id="SSF53098">
    <property type="entry name" value="Ribonuclease H-like"/>
    <property type="match status" value="1"/>
</dbReference>
<dbReference type="SUPFAM" id="SSF54160">
    <property type="entry name" value="Chromo domain-like"/>
    <property type="match status" value="1"/>
</dbReference>
<feature type="region of interest" description="Disordered" evidence="19">
    <location>
        <begin position="205"/>
        <end position="225"/>
    </location>
</feature>
<evidence type="ECO:0000256" key="12">
    <source>
        <dbReference type="ARBA" id="ARBA00022884"/>
    </source>
</evidence>
<feature type="region of interest" description="Disordered" evidence="19">
    <location>
        <begin position="2526"/>
        <end position="2551"/>
    </location>
</feature>
<feature type="compositionally biased region" description="Basic residues" evidence="19">
    <location>
        <begin position="2385"/>
        <end position="2397"/>
    </location>
</feature>
<dbReference type="GO" id="GO:0004519">
    <property type="term" value="F:endonuclease activity"/>
    <property type="evidence" value="ECO:0007669"/>
    <property type="project" value="UniProtKB-KW"/>
</dbReference>
<keyword evidence="7" id="KW-0479">Metal-binding</keyword>
<dbReference type="GO" id="GO:0004190">
    <property type="term" value="F:aspartic-type endopeptidase activity"/>
    <property type="evidence" value="ECO:0007669"/>
    <property type="project" value="UniProtKB-KW"/>
</dbReference>
<dbReference type="InterPro" id="IPR043128">
    <property type="entry name" value="Rev_trsase/Diguanyl_cyclase"/>
</dbReference>
<keyword evidence="13" id="KW-0229">DNA integration</keyword>
<dbReference type="InterPro" id="IPR000477">
    <property type="entry name" value="RT_dom"/>
</dbReference>
<keyword evidence="5" id="KW-0548">Nucleotidyltransferase</keyword>
<feature type="compositionally biased region" description="Basic and acidic residues" evidence="19">
    <location>
        <begin position="438"/>
        <end position="497"/>
    </location>
</feature>
<feature type="region of interest" description="Disordered" evidence="19">
    <location>
        <begin position="407"/>
        <end position="553"/>
    </location>
</feature>
<feature type="region of interest" description="Disordered" evidence="19">
    <location>
        <begin position="752"/>
        <end position="835"/>
    </location>
</feature>
<evidence type="ECO:0000256" key="5">
    <source>
        <dbReference type="ARBA" id="ARBA00022695"/>
    </source>
</evidence>
<dbReference type="GO" id="GO:0005634">
    <property type="term" value="C:nucleus"/>
    <property type="evidence" value="ECO:0007669"/>
    <property type="project" value="UniProtKB-ARBA"/>
</dbReference>
<evidence type="ECO:0000256" key="7">
    <source>
        <dbReference type="ARBA" id="ARBA00022723"/>
    </source>
</evidence>
<dbReference type="GO" id="GO:0003887">
    <property type="term" value="F:DNA-directed DNA polymerase activity"/>
    <property type="evidence" value="ECO:0007669"/>
    <property type="project" value="UniProtKB-KW"/>
</dbReference>
<dbReference type="Gene3D" id="3.30.70.270">
    <property type="match status" value="2"/>
</dbReference>
<dbReference type="Gene3D" id="4.10.60.10">
    <property type="entry name" value="Zinc finger, CCHC-type"/>
    <property type="match status" value="1"/>
</dbReference>
<evidence type="ECO:0000256" key="4">
    <source>
        <dbReference type="ARBA" id="ARBA00022679"/>
    </source>
</evidence>
<feature type="compositionally biased region" description="Basic residues" evidence="19">
    <location>
        <begin position="566"/>
        <end position="575"/>
    </location>
</feature>
<dbReference type="CDD" id="cd09274">
    <property type="entry name" value="RNase_HI_RT_Ty3"/>
    <property type="match status" value="1"/>
</dbReference>
<dbReference type="PROSITE" id="PS50158">
    <property type="entry name" value="ZF_CCHC"/>
    <property type="match status" value="1"/>
</dbReference>
<dbReference type="PANTHER" id="PTHR37984">
    <property type="entry name" value="PROTEIN CBG26694"/>
    <property type="match status" value="1"/>
</dbReference>
<feature type="compositionally biased region" description="Basic and acidic residues" evidence="19">
    <location>
        <begin position="350"/>
        <end position="359"/>
    </location>
</feature>
<evidence type="ECO:0000256" key="17">
    <source>
        <dbReference type="ARBA" id="ARBA00023172"/>
    </source>
</evidence>
<dbReference type="Gene3D" id="1.10.340.70">
    <property type="match status" value="1"/>
</dbReference>
<feature type="region of interest" description="Disordered" evidence="19">
    <location>
        <begin position="177"/>
        <end position="196"/>
    </location>
</feature>
<protein>
    <recommendedName>
        <fullName evidence="1">RNA-directed DNA polymerase</fullName>
        <ecNumber evidence="1">2.7.7.49</ecNumber>
    </recommendedName>
</protein>
<feature type="compositionally biased region" description="Polar residues" evidence="19">
    <location>
        <begin position="410"/>
        <end position="419"/>
    </location>
</feature>
<evidence type="ECO:0000256" key="8">
    <source>
        <dbReference type="ARBA" id="ARBA00022750"/>
    </source>
</evidence>
<dbReference type="GO" id="GO:0015074">
    <property type="term" value="P:DNA integration"/>
    <property type="evidence" value="ECO:0007669"/>
    <property type="project" value="UniProtKB-KW"/>
</dbReference>
<dbReference type="InterPro" id="IPR001878">
    <property type="entry name" value="Znf_CCHC"/>
</dbReference>
<dbReference type="Gene3D" id="3.30.420.10">
    <property type="entry name" value="Ribonuclease H-like superfamily/Ribonuclease H"/>
    <property type="match status" value="1"/>
</dbReference>
<accession>A0A8H8SY07</accession>
<keyword evidence="3" id="KW-0645">Protease</keyword>
<dbReference type="InterPro" id="IPR012337">
    <property type="entry name" value="RNaseH-like_sf"/>
</dbReference>
<dbReference type="GO" id="GO:0006397">
    <property type="term" value="P:mRNA processing"/>
    <property type="evidence" value="ECO:0007669"/>
    <property type="project" value="UniProtKB-KW"/>
</dbReference>
<keyword evidence="4" id="KW-0808">Transferase</keyword>
<evidence type="ECO:0000256" key="15">
    <source>
        <dbReference type="ARBA" id="ARBA00022932"/>
    </source>
</evidence>
<keyword evidence="18" id="KW-0863">Zinc-finger</keyword>
<sequence length="2645" mass="297643">MSRVMRSGRTYDPGQAPAAPKRRGPKSVSTMGTKTSERQETLEGSLVLKGTGKRKGVSWTTSDGVKLSPAAYKALTNKAPPIRRKSNLRIEYPQDTRETADARNDTDASDEDNGDAAPQETTARTADRALGVPTTPDAADRATGTSRVPETPEKHESAMGMSVGYSGQSIYITARTSRTYRTESGDEESAHEKPQYVIVDDSPSHAYKHCKGQSEVNSESDRKSEPVGISWFEEMRKAENLPEEEELPELDADWYRDHWSRSQYLSAPDTESGNQLDDTGSVSVNALIYEVSENDMLTDEEYERLLEMLRNQERLRTAREYEPSQTSGAGPSGARRTPPVTLEEVEDEGERVHRVVSSDEERESEYELAPKGKGKRKGRIEKNRPRTSLGVIIDEVQRDPVISYTERVKSQSLRESQPANHIPEGFSSGGYAQAMYGTRDRDRSSAEARRSRRVEYIAAIDKPRSDPSRPVHGSELRSERSEPRLDSQRDGDSRNSRNYDPSESGRQSRRDERPDPAGTPSDPDDDRSESSSSSSSDSESSNNEDEPRGNPNRQIMKLLADLKKENKKLKRKMKDRARSGYKAQTPKTYKGEEPDIEAYEQFLFEYNTWIREAGLSRDESVRGICRFLDGKASKWYMSKIAPNLDRVRYEIRDIYSQLYQYCFPPDFKEKLRKKYESLTQGERVVQDFFADLELYRTRLSDVTDSQHVRRAWNGAARYIRVEWAIRGIRPESTTIEELKRVAEDIERAYKEKRAIEHDSGKRENHKRERSRSPNRKRDHKGNNSQRNGSFRDQRPRSHQGSSQKSHGRDRAENWKKHKQVSSDHRRDQPLTEEEKEKLKAEGKCFLCKQTGHFTRNCPKSSKATPSGLKVNSTTVRKAETRVMASSVLLRELDKLSKFRNELELRSAEVEVCAAQPSGRERAQKVNEQGYIERNAMRVRDNTRKVPQTITVQARLNGQTVRVLLDSGSQADIISTTIVDQLNLPKTALTKPLQLVLAISGSKGVVNYATKGRLQYQDVDEEREFDVGNLGSYDIILGTPWLYQHSVSLSFNPMGVSIGSARPLPLEGDYVLEVNSLATDVFESRLEELRVILRKEAEILCPESVASTPLPPFRAINHTIPLKDETRVYKFRPSRCPEKLKPLFEQKAREYLDSGRWQLATGSNAIPMLFLPKKKLDGEIALRTVLDKREQNDNTVKLASPLPLQDKILLKVSAYLYKSVLDGKDAYEQIRVEEKDVHKTLFHTLLGTMISKVMQQGDCNAGATYQQLMNHLFSAHIGVFMYVYLDDIIIFSNTIEEHVEHIRVILKILGKEKFYLSPKKMQFFTKEINLLGHVIDSKGIKMDPHKVDSIEKWKTPVTKEQIASYIGALGYLAPNCKGIQKPMAILSKYASGTGRFIWEGTQERAFKETKQIVAKHRNTHQKALDYSEGAPTVFLITDASLTSASGVLSQGVDWKQAGVIAFWSGKFDSAQQNYPVHDREALAIMLSLKKFEPMLQGVHFRILTDHRALEHLTSQKNLNQRQMRWIDLMSRFNFRIVYIEGTENVLADALSRMYSAEEPGVKQARSEYAVEEWSEGKAGLKGGNPTNEGLTRPLLVGVAAAVAATSGTNLAMVRQNPTRARNVPKRYDPIIPGREGDKSTRKKGVSTTRRVDKTQRNKSNDTAANAAPEGETGPKSNFETQIPEIVKSVNKIDVLTAIRKGYAKDKQFGPITENIESQHNYQVQNGLLYMKDNNEMILCIPECVMGKYDVRPLLIAQAHSVLAHQGYQKTYAYMRESVWWKNMAKEVERFCRACTTCTASKQSTQHPYGLLKPLQVPKFPWSQIGIDFVGPLPSSKTLYGKFNMICVVVDHLTSMTHLIASWQDYTARNIAEALHAHVFKLHGPPDIIISDRDKLFTSEFHKTINELSGTELGMSTSNHPETNGLVERQNGTLGGIIRTCTNRAQRNWAIQLPTIEFAINSAQSETTGFSPFKLNYGQMPQPLLVRTNTELNGVKEHARTIRHALMTAHDAIIAQQSVQTIQANRKQRAAPFKIGDKVFVLTKNMSIPEGKARKLVNKWMGPVEISDEVVNGTTYRVILPPELMRRGIRPTFHALLLKPYIPDEDRRFPRHNYSQFISLEGNEDEWAVEKITNHRGRGNRAMFEVLWYGGEITWEPIKAIRHLVVFRQYLEILGIKHEHQLPLKDGVDVEEPASDESDTESENLEVSSVQVFNDKSLQGWEDTPSLLNAYIFTKYLHSYICLTTIPQAITIAPAATPDAAVEGKAVEDLLVRMMISYVARSTSSWKRKICEHAPNYSKLAGTTLHTEAIVDNKGAMIDVLTVSTKTKTYLLVSRELAVQLRIQPVTNQVTASGPTKRWRSPSPVPWAQYSGDCEPGSDSSYAPQSKRPRVHTKPRTRSSKTSSTGTESGDIGGPTSNARTVVPRRRIVKPNGRSENRCRLDTPHVTAVRGPLPRDKDKTGEQQRSNEPGHARVDSTLQSELNRLYAELTRKRLLRKAAERVQKHTGRTADFDSHQGSTIDAQLHSVDEPSVNGSDRGSVPPIQSPEPVARDLPHDEQLKSIGELLTSMGHGGSNSPRQGGSGDPSKSTVQQHVAPIEENQPVELVEQDGDTDAEGEDKETGLPGTTKGADDHPSRAINLKGKAKAA</sequence>
<dbReference type="Gene3D" id="2.40.70.10">
    <property type="entry name" value="Acid Proteases"/>
    <property type="match status" value="1"/>
</dbReference>
<keyword evidence="12" id="KW-0694">RNA-binding</keyword>
<evidence type="ECO:0000256" key="11">
    <source>
        <dbReference type="ARBA" id="ARBA00022842"/>
    </source>
</evidence>
<feature type="region of interest" description="Disordered" evidence="19">
    <location>
        <begin position="316"/>
        <end position="389"/>
    </location>
</feature>
<dbReference type="Proteomes" id="UP000650533">
    <property type="component" value="Chromosome 8"/>
</dbReference>
<feature type="compositionally biased region" description="Basic and acidic residues" evidence="19">
    <location>
        <begin position="506"/>
        <end position="515"/>
    </location>
</feature>
<evidence type="ECO:0000256" key="16">
    <source>
        <dbReference type="ARBA" id="ARBA00023125"/>
    </source>
</evidence>
<dbReference type="Pfam" id="PF00078">
    <property type="entry name" value="RVT_1"/>
    <property type="match status" value="1"/>
</dbReference>
<dbReference type="PANTHER" id="PTHR37984:SF5">
    <property type="entry name" value="PROTEIN NYNRIN-LIKE"/>
    <property type="match status" value="1"/>
</dbReference>
<feature type="compositionally biased region" description="Low complexity" evidence="19">
    <location>
        <begin position="530"/>
        <end position="541"/>
    </location>
</feature>
<keyword evidence="2" id="KW-0507">mRNA processing</keyword>
<proteinExistence type="predicted"/>
<dbReference type="SUPFAM" id="SSF50630">
    <property type="entry name" value="Acid proteases"/>
    <property type="match status" value="1"/>
</dbReference>
<evidence type="ECO:0000256" key="1">
    <source>
        <dbReference type="ARBA" id="ARBA00012493"/>
    </source>
</evidence>
<feature type="compositionally biased region" description="Basic and acidic residues" evidence="19">
    <location>
        <begin position="2451"/>
        <end position="2460"/>
    </location>
</feature>
<evidence type="ECO:0000313" key="23">
    <source>
        <dbReference type="EMBL" id="QRW22059.1"/>
    </source>
</evidence>
<evidence type="ECO:0000256" key="3">
    <source>
        <dbReference type="ARBA" id="ARBA00022670"/>
    </source>
</evidence>
<dbReference type="GO" id="GO:0003723">
    <property type="term" value="F:RNA binding"/>
    <property type="evidence" value="ECO:0007669"/>
    <property type="project" value="UniProtKB-KW"/>
</dbReference>
<dbReference type="InterPro" id="IPR036875">
    <property type="entry name" value="Znf_CCHC_sf"/>
</dbReference>
<feature type="compositionally biased region" description="Polar residues" evidence="19">
    <location>
        <begin position="2572"/>
        <end position="2590"/>
    </location>
</feature>
<evidence type="ECO:0000256" key="9">
    <source>
        <dbReference type="ARBA" id="ARBA00022759"/>
    </source>
</evidence>
<evidence type="ECO:0000313" key="24">
    <source>
        <dbReference type="Proteomes" id="UP000650533"/>
    </source>
</evidence>
<feature type="region of interest" description="Disordered" evidence="19">
    <location>
        <begin position="1"/>
        <end position="166"/>
    </location>
</feature>
<dbReference type="GO" id="GO:0006508">
    <property type="term" value="P:proteolysis"/>
    <property type="evidence" value="ECO:0007669"/>
    <property type="project" value="UniProtKB-KW"/>
</dbReference>
<dbReference type="EMBL" id="CP059665">
    <property type="protein sequence ID" value="QRW22059.1"/>
    <property type="molecule type" value="Genomic_DNA"/>
</dbReference>
<keyword evidence="17" id="KW-0233">DNA recombination</keyword>